<feature type="compositionally biased region" description="Basic and acidic residues" evidence="1">
    <location>
        <begin position="14"/>
        <end position="26"/>
    </location>
</feature>
<sequence length="59" mass="6740">MIEGKPAPVSRKGRTPDHHRLKEALSKEPPGNALVFPLARRDIFSSRRGLFYPPLFQKK</sequence>
<evidence type="ECO:0000313" key="2">
    <source>
        <dbReference type="EMBL" id="SCM73092.1"/>
    </source>
</evidence>
<reference evidence="2" key="1">
    <citation type="submission" date="2016-08" db="EMBL/GenBank/DDBJ databases">
        <authorList>
            <person name="Seilhamer J.J."/>
        </authorList>
    </citation>
    <scope>NUCLEOTIDE SEQUENCE</scope>
    <source>
        <strain evidence="2">86-1</strain>
    </source>
</reference>
<name>A0A212L686_9BACT</name>
<feature type="region of interest" description="Disordered" evidence="1">
    <location>
        <begin position="1"/>
        <end position="26"/>
    </location>
</feature>
<evidence type="ECO:0000256" key="1">
    <source>
        <dbReference type="SAM" id="MobiDB-lite"/>
    </source>
</evidence>
<proteinExistence type="predicted"/>
<dbReference type="EMBL" id="FMJC01000002">
    <property type="protein sequence ID" value="SCM73092.1"/>
    <property type="molecule type" value="Genomic_DNA"/>
</dbReference>
<accession>A0A212L686</accession>
<dbReference type="AlphaFoldDB" id="A0A212L686"/>
<gene>
    <name evidence="2" type="ORF">KL86DES1_21026</name>
</gene>
<organism evidence="2">
    <name type="scientific">uncultured Desulfovibrio sp</name>
    <dbReference type="NCBI Taxonomy" id="167968"/>
    <lineage>
        <taxon>Bacteria</taxon>
        <taxon>Pseudomonadati</taxon>
        <taxon>Thermodesulfobacteriota</taxon>
        <taxon>Desulfovibrionia</taxon>
        <taxon>Desulfovibrionales</taxon>
        <taxon>Desulfovibrionaceae</taxon>
        <taxon>Desulfovibrio</taxon>
        <taxon>environmental samples</taxon>
    </lineage>
</organism>
<protein>
    <submittedName>
        <fullName evidence="2">Uncharacterized protein</fullName>
    </submittedName>
</protein>